<dbReference type="EMBL" id="QXXA01000010">
    <property type="protein sequence ID" value="NBI07098.1"/>
    <property type="molecule type" value="Genomic_DNA"/>
</dbReference>
<protein>
    <recommendedName>
        <fullName evidence="2">Stage 0 sporulation protein A homolog</fullName>
    </recommendedName>
</protein>
<dbReference type="SUPFAM" id="SSF52540">
    <property type="entry name" value="P-loop containing nucleoside triphosphate hydrolases"/>
    <property type="match status" value="1"/>
</dbReference>
<evidence type="ECO:0000256" key="9">
    <source>
        <dbReference type="ARBA" id="ARBA00023159"/>
    </source>
</evidence>
<dbReference type="GO" id="GO:0005737">
    <property type="term" value="C:cytoplasm"/>
    <property type="evidence" value="ECO:0007669"/>
    <property type="project" value="UniProtKB-SubCell"/>
</dbReference>
<evidence type="ECO:0000256" key="6">
    <source>
        <dbReference type="ARBA" id="ARBA00022840"/>
    </source>
</evidence>
<dbReference type="CDD" id="cd00009">
    <property type="entry name" value="AAA"/>
    <property type="match status" value="1"/>
</dbReference>
<dbReference type="InterPro" id="IPR027417">
    <property type="entry name" value="P-loop_NTPase"/>
</dbReference>
<dbReference type="InterPro" id="IPR058031">
    <property type="entry name" value="AAA_lid_NorR"/>
</dbReference>
<dbReference type="AlphaFoldDB" id="A0A845R0T5"/>
<dbReference type="Pfam" id="PF00072">
    <property type="entry name" value="Response_reg"/>
    <property type="match status" value="1"/>
</dbReference>
<name>A0A845R0T5_9CLOT</name>
<dbReference type="FunFam" id="3.40.50.2300:FF:000018">
    <property type="entry name" value="DNA-binding transcriptional regulator NtrC"/>
    <property type="match status" value="1"/>
</dbReference>
<evidence type="ECO:0000256" key="3">
    <source>
        <dbReference type="ARBA" id="ARBA00022490"/>
    </source>
</evidence>
<evidence type="ECO:0000256" key="5">
    <source>
        <dbReference type="ARBA" id="ARBA00022741"/>
    </source>
</evidence>
<comment type="subcellular location">
    <subcellularLocation>
        <location evidence="1">Cytoplasm</location>
    </subcellularLocation>
</comment>
<dbReference type="SUPFAM" id="SSF52172">
    <property type="entry name" value="CheY-like"/>
    <property type="match status" value="1"/>
</dbReference>
<feature type="modified residue" description="4-aspartylphosphate" evidence="12">
    <location>
        <position position="52"/>
    </location>
</feature>
<dbReference type="Gene3D" id="1.10.8.60">
    <property type="match status" value="1"/>
</dbReference>
<comment type="function">
    <text evidence="11">May play the central regulatory role in sporulation. It may be an element of the effector pathway responsible for the activation of sporulation genes in response to nutritional stress. Spo0A may act in concert with spo0H (a sigma factor) to control the expression of some genes that are critical to the sporulation process.</text>
</comment>
<dbReference type="Pfam" id="PF25601">
    <property type="entry name" value="AAA_lid_14"/>
    <property type="match status" value="1"/>
</dbReference>
<dbReference type="FunFam" id="3.40.50.300:FF:000006">
    <property type="entry name" value="DNA-binding transcriptional regulator NtrC"/>
    <property type="match status" value="1"/>
</dbReference>
<keyword evidence="10" id="KW-0804">Transcription</keyword>
<keyword evidence="3" id="KW-0963">Cytoplasm</keyword>
<dbReference type="SUPFAM" id="SSF46689">
    <property type="entry name" value="Homeodomain-like"/>
    <property type="match status" value="1"/>
</dbReference>
<dbReference type="RefSeq" id="WP_160197567.1">
    <property type="nucleotide sequence ID" value="NZ_QXXA01000010.1"/>
</dbReference>
<evidence type="ECO:0000259" key="14">
    <source>
        <dbReference type="PROSITE" id="PS50110"/>
    </source>
</evidence>
<evidence type="ECO:0000259" key="13">
    <source>
        <dbReference type="PROSITE" id="PS50045"/>
    </source>
</evidence>
<keyword evidence="9" id="KW-0010">Activator</keyword>
<dbReference type="InterPro" id="IPR003593">
    <property type="entry name" value="AAA+_ATPase"/>
</dbReference>
<keyword evidence="8" id="KW-0238">DNA-binding</keyword>
<evidence type="ECO:0000256" key="12">
    <source>
        <dbReference type="PROSITE-ProRule" id="PRU00169"/>
    </source>
</evidence>
<evidence type="ECO:0000313" key="16">
    <source>
        <dbReference type="Proteomes" id="UP000467132"/>
    </source>
</evidence>
<dbReference type="PROSITE" id="PS00675">
    <property type="entry name" value="SIGMA54_INTERACT_1"/>
    <property type="match status" value="1"/>
</dbReference>
<dbReference type="InterPro" id="IPR009057">
    <property type="entry name" value="Homeodomain-like_sf"/>
</dbReference>
<evidence type="ECO:0000256" key="7">
    <source>
        <dbReference type="ARBA" id="ARBA00023015"/>
    </source>
</evidence>
<feature type="domain" description="Sigma-54 factor interaction" evidence="13">
    <location>
        <begin position="140"/>
        <end position="369"/>
    </location>
</feature>
<evidence type="ECO:0000256" key="2">
    <source>
        <dbReference type="ARBA" id="ARBA00018672"/>
    </source>
</evidence>
<proteinExistence type="predicted"/>
<dbReference type="SMART" id="SM00382">
    <property type="entry name" value="AAA"/>
    <property type="match status" value="1"/>
</dbReference>
<dbReference type="PROSITE" id="PS50045">
    <property type="entry name" value="SIGMA54_INTERACT_4"/>
    <property type="match status" value="1"/>
</dbReference>
<dbReference type="PROSITE" id="PS00676">
    <property type="entry name" value="SIGMA54_INTERACT_2"/>
    <property type="match status" value="1"/>
</dbReference>
<dbReference type="FunFam" id="1.10.8.60:FF:000014">
    <property type="entry name" value="DNA-binding transcriptional regulator NtrC"/>
    <property type="match status" value="1"/>
</dbReference>
<dbReference type="InterPro" id="IPR001789">
    <property type="entry name" value="Sig_transdc_resp-reg_receiver"/>
</dbReference>
<sequence length="451" mass="51981">MYKILLVDDEESFLKIYKKILKKSGYETITASNGLQALEVLEKESISLIISDIVMPKMDGITLLKKVKNKYKNIPVLLLTGKGTIESAVNAMKVGACTYLSKPINIDELLMEIDKYLKYESLQAENKYLKEKILEGQDEFLGTSEVIKSIKEKVKLITSTNSTVLITGESGTGKELVADLIYRNSLRKDKVFVKVNCAVLSKTVLESELFGHEKGAFTGAINERKGRFEAANKGTIFLDEIGEMPLNMQAKLLRVIQEKEFERVGSNKTIKTDFRLISATNKDLKKEVDNKNFREDLYYRLNVISIHVPPLRERKQDILVLFDYFVKKFVKEMNKNINGISERVKELLIEYKWPGNVRELKNIAERLVVFTQGHIIEDTYLPKEFFEKLSYEESNKLFTLKEARMQFEKEFIENALNKNKGNISRTANDIGLARKNLYQKIERYKISKKFN</sequence>
<dbReference type="GO" id="GO:0006355">
    <property type="term" value="P:regulation of DNA-templated transcription"/>
    <property type="evidence" value="ECO:0007669"/>
    <property type="project" value="InterPro"/>
</dbReference>
<organism evidence="15 16">
    <name type="scientific">Senegalia massiliensis</name>
    <dbReference type="NCBI Taxonomy" id="1720316"/>
    <lineage>
        <taxon>Bacteria</taxon>
        <taxon>Bacillati</taxon>
        <taxon>Bacillota</taxon>
        <taxon>Clostridia</taxon>
        <taxon>Eubacteriales</taxon>
        <taxon>Clostridiaceae</taxon>
        <taxon>Senegalia</taxon>
    </lineage>
</organism>
<dbReference type="GO" id="GO:0043565">
    <property type="term" value="F:sequence-specific DNA binding"/>
    <property type="evidence" value="ECO:0007669"/>
    <property type="project" value="InterPro"/>
</dbReference>
<dbReference type="Gene3D" id="1.10.10.60">
    <property type="entry name" value="Homeodomain-like"/>
    <property type="match status" value="1"/>
</dbReference>
<dbReference type="InterPro" id="IPR025943">
    <property type="entry name" value="Sigma_54_int_dom_ATP-bd_2"/>
</dbReference>
<keyword evidence="4 12" id="KW-0597">Phosphoprotein</keyword>
<accession>A0A845R0T5</accession>
<gene>
    <name evidence="15" type="ORF">D3Z33_09565</name>
</gene>
<dbReference type="PROSITE" id="PS00688">
    <property type="entry name" value="SIGMA54_INTERACT_3"/>
    <property type="match status" value="1"/>
</dbReference>
<evidence type="ECO:0000256" key="10">
    <source>
        <dbReference type="ARBA" id="ARBA00023163"/>
    </source>
</evidence>
<feature type="domain" description="Response regulatory" evidence="14">
    <location>
        <begin position="3"/>
        <end position="117"/>
    </location>
</feature>
<dbReference type="PANTHER" id="PTHR32071">
    <property type="entry name" value="TRANSCRIPTIONAL REGULATORY PROTEIN"/>
    <property type="match status" value="1"/>
</dbReference>
<evidence type="ECO:0000256" key="1">
    <source>
        <dbReference type="ARBA" id="ARBA00004496"/>
    </source>
</evidence>
<dbReference type="PRINTS" id="PR01590">
    <property type="entry name" value="HTHFIS"/>
</dbReference>
<keyword evidence="5" id="KW-0547">Nucleotide-binding</keyword>
<evidence type="ECO:0000313" key="15">
    <source>
        <dbReference type="EMBL" id="NBI07098.1"/>
    </source>
</evidence>
<dbReference type="InterPro" id="IPR002197">
    <property type="entry name" value="HTH_Fis"/>
</dbReference>
<dbReference type="PANTHER" id="PTHR32071:SF17">
    <property type="entry name" value="TRANSCRIPTIONAL REGULATOR (NTRC FAMILY)"/>
    <property type="match status" value="1"/>
</dbReference>
<dbReference type="Proteomes" id="UP000467132">
    <property type="component" value="Unassembled WGS sequence"/>
</dbReference>
<dbReference type="GO" id="GO:0000160">
    <property type="term" value="P:phosphorelay signal transduction system"/>
    <property type="evidence" value="ECO:0007669"/>
    <property type="project" value="InterPro"/>
</dbReference>
<dbReference type="InterPro" id="IPR025944">
    <property type="entry name" value="Sigma_54_int_dom_CS"/>
</dbReference>
<dbReference type="InterPro" id="IPR002078">
    <property type="entry name" value="Sigma_54_int"/>
</dbReference>
<dbReference type="InterPro" id="IPR011006">
    <property type="entry name" value="CheY-like_superfamily"/>
</dbReference>
<dbReference type="GO" id="GO:0005524">
    <property type="term" value="F:ATP binding"/>
    <property type="evidence" value="ECO:0007669"/>
    <property type="project" value="UniProtKB-KW"/>
</dbReference>
<keyword evidence="6" id="KW-0067">ATP-binding</keyword>
<dbReference type="Gene3D" id="3.40.50.300">
    <property type="entry name" value="P-loop containing nucleotide triphosphate hydrolases"/>
    <property type="match status" value="1"/>
</dbReference>
<keyword evidence="7" id="KW-0805">Transcription regulation</keyword>
<dbReference type="SMART" id="SM00448">
    <property type="entry name" value="REC"/>
    <property type="match status" value="1"/>
</dbReference>
<evidence type="ECO:0000256" key="4">
    <source>
        <dbReference type="ARBA" id="ARBA00022553"/>
    </source>
</evidence>
<dbReference type="InterPro" id="IPR025662">
    <property type="entry name" value="Sigma_54_int_dom_ATP-bd_1"/>
</dbReference>
<evidence type="ECO:0000256" key="11">
    <source>
        <dbReference type="ARBA" id="ARBA00024867"/>
    </source>
</evidence>
<dbReference type="Pfam" id="PF00158">
    <property type="entry name" value="Sigma54_activat"/>
    <property type="match status" value="1"/>
</dbReference>
<dbReference type="Pfam" id="PF02954">
    <property type="entry name" value="HTH_8"/>
    <property type="match status" value="1"/>
</dbReference>
<keyword evidence="16" id="KW-1185">Reference proteome</keyword>
<comment type="caution">
    <text evidence="15">The sequence shown here is derived from an EMBL/GenBank/DDBJ whole genome shotgun (WGS) entry which is preliminary data.</text>
</comment>
<reference evidence="15 16" key="1">
    <citation type="submission" date="2018-08" db="EMBL/GenBank/DDBJ databases">
        <title>Murine metabolic-syndrome-specific gut microbial biobank.</title>
        <authorList>
            <person name="Liu C."/>
        </authorList>
    </citation>
    <scope>NUCLEOTIDE SEQUENCE [LARGE SCALE GENOMIC DNA]</scope>
    <source>
        <strain evidence="15 16">583</strain>
    </source>
</reference>
<dbReference type="Gene3D" id="3.40.50.2300">
    <property type="match status" value="1"/>
</dbReference>
<dbReference type="PROSITE" id="PS50110">
    <property type="entry name" value="RESPONSE_REGULATORY"/>
    <property type="match status" value="1"/>
</dbReference>
<dbReference type="OrthoDB" id="9803970at2"/>
<evidence type="ECO:0000256" key="8">
    <source>
        <dbReference type="ARBA" id="ARBA00023125"/>
    </source>
</evidence>